<name>A0A1M6U0A5_SELRU</name>
<organism evidence="2 3">
    <name type="scientific">Selenomonas ruminantium</name>
    <dbReference type="NCBI Taxonomy" id="971"/>
    <lineage>
        <taxon>Bacteria</taxon>
        <taxon>Bacillati</taxon>
        <taxon>Bacillota</taxon>
        <taxon>Negativicutes</taxon>
        <taxon>Selenomonadales</taxon>
        <taxon>Selenomonadaceae</taxon>
        <taxon>Selenomonas</taxon>
    </lineage>
</organism>
<feature type="domain" description="Putative Flp pilus-assembly TadG-like N-terminal" evidence="1">
    <location>
        <begin position="16"/>
        <end position="61"/>
    </location>
</feature>
<dbReference type="EMBL" id="FRBC01000010">
    <property type="protein sequence ID" value="SHK62637.1"/>
    <property type="molecule type" value="Genomic_DNA"/>
</dbReference>
<evidence type="ECO:0000313" key="2">
    <source>
        <dbReference type="EMBL" id="SHK62637.1"/>
    </source>
</evidence>
<dbReference type="Proteomes" id="UP000184263">
    <property type="component" value="Unassembled WGS sequence"/>
</dbReference>
<sequence length="461" mass="51327">MSKYRNHMSIRWRQQGAILLFTALLLPLIITGVGLAVDIGNIYVQYSRLQNAADAAAVAGAHKYAEKNETEGAHPNADKMAAQYIQGEYHNLDPLEQLAEKTFKARKKENFTYYRVKLVKKVPLYFLRHFYGDGTFAVTVTGVAAINGEGNGGAFNNMFIFKERFDAVNAIEHPEKLAKDRRDHDAKDLIRTIYDGRIAYTKGDGVNNPSYRYKSLIYSMHGELDRFFTSKGQEYNLSHDIGDLMKDDESQKAGFASDGTLKDGYWSKAEYYNYDFKAFYDYMDQKTKETSNKPTDQNASTSNSLFHQDIVRVSNADGRIPSWNLNVDKSLGDSDKPIYIYIEAGVSTININLNADTGRPLIICVAGDNNHRSYINLALGGHTFKGVIYAPYSLTENGILVNADRSTFIGTIVGDSITLRGNYSAYKYKDYMGKDSGAAGGGKNNADGIALVSSPTGIQWD</sequence>
<protein>
    <submittedName>
        <fullName evidence="2">Putative Flp pilus-assembly TadE/G-like</fullName>
    </submittedName>
</protein>
<dbReference type="Pfam" id="PF13400">
    <property type="entry name" value="Tad"/>
    <property type="match status" value="1"/>
</dbReference>
<reference evidence="2 3" key="1">
    <citation type="submission" date="2016-11" db="EMBL/GenBank/DDBJ databases">
        <authorList>
            <person name="Jaros S."/>
            <person name="Januszkiewicz K."/>
            <person name="Wedrychowicz H."/>
        </authorList>
    </citation>
    <scope>NUCLEOTIDE SEQUENCE [LARGE SCALE GENOMIC DNA]</scope>
    <source>
        <strain evidence="2 3">HD4</strain>
    </source>
</reference>
<gene>
    <name evidence="2" type="ORF">SAMN05216582_11016</name>
</gene>
<dbReference type="RefSeq" id="WP_081371891.1">
    <property type="nucleotide sequence ID" value="NZ_FRBC01000010.1"/>
</dbReference>
<proteinExistence type="predicted"/>
<dbReference type="InterPro" id="IPR028087">
    <property type="entry name" value="Tad_N"/>
</dbReference>
<dbReference type="OrthoDB" id="1662337at2"/>
<evidence type="ECO:0000313" key="3">
    <source>
        <dbReference type="Proteomes" id="UP000184263"/>
    </source>
</evidence>
<dbReference type="AlphaFoldDB" id="A0A1M6U0A5"/>
<accession>A0A1M6U0A5</accession>
<evidence type="ECO:0000259" key="1">
    <source>
        <dbReference type="Pfam" id="PF13400"/>
    </source>
</evidence>